<name>A0A162D367_9CRUS</name>
<organism evidence="1 2">
    <name type="scientific">Daphnia magna</name>
    <dbReference type="NCBI Taxonomy" id="35525"/>
    <lineage>
        <taxon>Eukaryota</taxon>
        <taxon>Metazoa</taxon>
        <taxon>Ecdysozoa</taxon>
        <taxon>Arthropoda</taxon>
        <taxon>Crustacea</taxon>
        <taxon>Branchiopoda</taxon>
        <taxon>Diplostraca</taxon>
        <taxon>Cladocera</taxon>
        <taxon>Anomopoda</taxon>
        <taxon>Daphniidae</taxon>
        <taxon>Daphnia</taxon>
    </lineage>
</organism>
<dbReference type="AlphaFoldDB" id="A0A162D367"/>
<proteinExistence type="predicted"/>
<keyword evidence="2" id="KW-1185">Reference proteome</keyword>
<evidence type="ECO:0000313" key="1">
    <source>
        <dbReference type="EMBL" id="KZS06254.1"/>
    </source>
</evidence>
<sequence length="429" mass="48733">MQISVAKIYKFFISKKAVLLCGPAAQVSITKSMAKLIDQSRHVLTLPLIHTIVRSKKAKTEQRTARAYLCGSNQREDVVQLKDLDGDLTLATHTSQKGLKDFKTVTSGQCLPRINRSIGRFNHTTADSAISFILSPYNVCYTSWGTKTIIVDGVARGFPLVMRKISRTHMYENYVKSATVKIPKDKQLKRSSFFNLVSALTHCDAKLRKAVDYVTGFLINDNFAVIYRLIDAYCDPGEEKRKLLREVDAAHRYLKYGFHGDKDDCIAHRVSFGLGGEDAPVDATETCSNCRHLFYIFQFLNECIIKSTAPQHSALTALDCCLKKVQLFMGHRLRVLNQQTAIRKMHTKMERNCLRNGFSNECVLLIDYKMKFEPVYFREKTVDHYGKIGKSWHGSMITFYTCVCVDGVQTPVPKNSTWTMKLKMKASKM</sequence>
<protein>
    <submittedName>
        <fullName evidence="1">Uncharacterized protein</fullName>
    </submittedName>
</protein>
<gene>
    <name evidence="1" type="ORF">APZ42_030346</name>
</gene>
<reference evidence="1 2" key="1">
    <citation type="submission" date="2016-03" db="EMBL/GenBank/DDBJ databases">
        <title>EvidentialGene: Evidence-directed Construction of Genes on Genomes.</title>
        <authorList>
            <person name="Gilbert D.G."/>
            <person name="Choi J.-H."/>
            <person name="Mockaitis K."/>
            <person name="Colbourne J."/>
            <person name="Pfrender M."/>
        </authorList>
    </citation>
    <scope>NUCLEOTIDE SEQUENCE [LARGE SCALE GENOMIC DNA]</scope>
    <source>
        <strain evidence="1 2">Xinb3</strain>
        <tissue evidence="1">Complete organism</tissue>
    </source>
</reference>
<accession>A0A162D367</accession>
<evidence type="ECO:0000313" key="2">
    <source>
        <dbReference type="Proteomes" id="UP000076858"/>
    </source>
</evidence>
<dbReference type="EMBL" id="LRGB01002805">
    <property type="protein sequence ID" value="KZS06254.1"/>
    <property type="molecule type" value="Genomic_DNA"/>
</dbReference>
<dbReference type="Proteomes" id="UP000076858">
    <property type="component" value="Unassembled WGS sequence"/>
</dbReference>
<comment type="caution">
    <text evidence="1">The sequence shown here is derived from an EMBL/GenBank/DDBJ whole genome shotgun (WGS) entry which is preliminary data.</text>
</comment>